<reference evidence="7" key="1">
    <citation type="journal article" date="2020" name="Nat. Commun.">
        <title>Genome sequence of the cluster root forming white lupin.</title>
        <authorList>
            <person name="Hufnagel B."/>
            <person name="Marques A."/>
            <person name="Soriano A."/>
            <person name="Marques L."/>
            <person name="Divol F."/>
            <person name="Doumas P."/>
            <person name="Sallet E."/>
            <person name="Mancinotti D."/>
            <person name="Carrere S."/>
            <person name="Marande W."/>
            <person name="Arribat S."/>
            <person name="Keller J."/>
            <person name="Huneau C."/>
            <person name="Blein T."/>
            <person name="Aime D."/>
            <person name="Laguerre M."/>
            <person name="Taylor J."/>
            <person name="Schubert V."/>
            <person name="Nelson M."/>
            <person name="Geu-Flores F."/>
            <person name="Crespi M."/>
            <person name="Gallardo-Guerrero K."/>
            <person name="Delaux P.-M."/>
            <person name="Salse J."/>
            <person name="Berges H."/>
            <person name="Guyot R."/>
            <person name="Gouzy J."/>
            <person name="Peret B."/>
        </authorList>
    </citation>
    <scope>NUCLEOTIDE SEQUENCE [LARGE SCALE GENOMIC DNA]</scope>
    <source>
        <strain evidence="7">cv. Amiga</strain>
    </source>
</reference>
<accession>A0A6A4P7M5</accession>
<dbReference type="PROSITE" id="PS51767">
    <property type="entry name" value="PEPTIDASE_A1"/>
    <property type="match status" value="1"/>
</dbReference>
<protein>
    <submittedName>
        <fullName evidence="6">Putative nepenthesin</fullName>
    </submittedName>
</protein>
<proteinExistence type="inferred from homology"/>
<dbReference type="SUPFAM" id="SSF50630">
    <property type="entry name" value="Acid proteases"/>
    <property type="match status" value="1"/>
</dbReference>
<name>A0A6A4P7M5_LUPAL</name>
<dbReference type="InterPro" id="IPR051708">
    <property type="entry name" value="Plant_Aspart_Prot_A1"/>
</dbReference>
<dbReference type="PANTHER" id="PTHR47967">
    <property type="entry name" value="OS07G0603500 PROTEIN-RELATED"/>
    <property type="match status" value="1"/>
</dbReference>
<dbReference type="EMBL" id="WOCE01000017">
    <property type="protein sequence ID" value="KAE9595298.1"/>
    <property type="molecule type" value="Genomic_DNA"/>
</dbReference>
<evidence type="ECO:0000313" key="7">
    <source>
        <dbReference type="Proteomes" id="UP000447434"/>
    </source>
</evidence>
<gene>
    <name evidence="6" type="ORF">Lalb_Chr17g0337221</name>
</gene>
<dbReference type="OrthoDB" id="1072226at2759"/>
<dbReference type="Gene3D" id="2.40.70.10">
    <property type="entry name" value="Acid Proteases"/>
    <property type="match status" value="1"/>
</dbReference>
<feature type="signal peptide" evidence="4">
    <location>
        <begin position="1"/>
        <end position="24"/>
    </location>
</feature>
<evidence type="ECO:0000259" key="5">
    <source>
        <dbReference type="PROSITE" id="PS51767"/>
    </source>
</evidence>
<dbReference type="Pfam" id="PF14543">
    <property type="entry name" value="TAXi_N"/>
    <property type="match status" value="2"/>
</dbReference>
<sequence>MASIRMMPISFVLLSLSLTYSSYTSPIGLMLKLIPPYSTKSPLFIPNLTFEERMQMLVQQSDVRVQHVYNILSSTFHANLSEYSLKQDMIPTPVIKKKGITSMVVEVGIGTFDNGAYRSYLLIMDTGSNDIWVQCEDCQSQPNGHCYPQKEDYFPNTKSKSYMPFNPPSPYTLIYGDGRNSSDFFAKETFTFPSSSSSSQHIKLPNIIFGCGTNNHYPLAKDKSNLIAGIFGLGMGKRSFINQIERQSGGNFSYCLVNMDIQNPPPVYLRFGTNIKPPQAQKP</sequence>
<evidence type="ECO:0000256" key="3">
    <source>
        <dbReference type="ARBA" id="ARBA00022801"/>
    </source>
</evidence>
<evidence type="ECO:0000256" key="1">
    <source>
        <dbReference type="ARBA" id="ARBA00007447"/>
    </source>
</evidence>
<feature type="chain" id="PRO_5025429943" evidence="4">
    <location>
        <begin position="25"/>
        <end position="283"/>
    </location>
</feature>
<feature type="domain" description="Peptidase A1" evidence="5">
    <location>
        <begin position="103"/>
        <end position="283"/>
    </location>
</feature>
<dbReference type="AlphaFoldDB" id="A0A6A4P7M5"/>
<dbReference type="Proteomes" id="UP000447434">
    <property type="component" value="Chromosome 17"/>
</dbReference>
<dbReference type="InterPro" id="IPR033121">
    <property type="entry name" value="PEPTIDASE_A1"/>
</dbReference>
<dbReference type="InterPro" id="IPR032861">
    <property type="entry name" value="TAXi_N"/>
</dbReference>
<keyword evidence="4" id="KW-0732">Signal</keyword>
<evidence type="ECO:0000313" key="6">
    <source>
        <dbReference type="EMBL" id="KAE9595298.1"/>
    </source>
</evidence>
<comment type="similarity">
    <text evidence="1">Belongs to the peptidase A1 family.</text>
</comment>
<dbReference type="InterPro" id="IPR021109">
    <property type="entry name" value="Peptidase_aspartic_dom_sf"/>
</dbReference>
<evidence type="ECO:0000256" key="4">
    <source>
        <dbReference type="SAM" id="SignalP"/>
    </source>
</evidence>
<keyword evidence="2" id="KW-0645">Protease</keyword>
<keyword evidence="7" id="KW-1185">Reference proteome</keyword>
<dbReference type="GO" id="GO:0006508">
    <property type="term" value="P:proteolysis"/>
    <property type="evidence" value="ECO:0007669"/>
    <property type="project" value="UniProtKB-KW"/>
</dbReference>
<keyword evidence="3" id="KW-0378">Hydrolase</keyword>
<dbReference type="GO" id="GO:0008233">
    <property type="term" value="F:peptidase activity"/>
    <property type="evidence" value="ECO:0007669"/>
    <property type="project" value="UniProtKB-KW"/>
</dbReference>
<organism evidence="6 7">
    <name type="scientific">Lupinus albus</name>
    <name type="common">White lupine</name>
    <name type="synonym">Lupinus termis</name>
    <dbReference type="NCBI Taxonomy" id="3870"/>
    <lineage>
        <taxon>Eukaryota</taxon>
        <taxon>Viridiplantae</taxon>
        <taxon>Streptophyta</taxon>
        <taxon>Embryophyta</taxon>
        <taxon>Tracheophyta</taxon>
        <taxon>Spermatophyta</taxon>
        <taxon>Magnoliopsida</taxon>
        <taxon>eudicotyledons</taxon>
        <taxon>Gunneridae</taxon>
        <taxon>Pentapetalae</taxon>
        <taxon>rosids</taxon>
        <taxon>fabids</taxon>
        <taxon>Fabales</taxon>
        <taxon>Fabaceae</taxon>
        <taxon>Papilionoideae</taxon>
        <taxon>50 kb inversion clade</taxon>
        <taxon>genistoids sensu lato</taxon>
        <taxon>core genistoids</taxon>
        <taxon>Genisteae</taxon>
        <taxon>Lupinus</taxon>
    </lineage>
</organism>
<comment type="caution">
    <text evidence="6">The sequence shown here is derived from an EMBL/GenBank/DDBJ whole genome shotgun (WGS) entry which is preliminary data.</text>
</comment>
<evidence type="ECO:0000256" key="2">
    <source>
        <dbReference type="ARBA" id="ARBA00022670"/>
    </source>
</evidence>